<protein>
    <submittedName>
        <fullName evidence="1">Uncharacterized protein</fullName>
    </submittedName>
</protein>
<evidence type="ECO:0000313" key="2">
    <source>
        <dbReference type="Proteomes" id="UP000191897"/>
    </source>
</evidence>
<accession>A0A1S7Q9B4</accession>
<dbReference type="EMBL" id="FBWC01000015">
    <property type="protein sequence ID" value="CUX32982.1"/>
    <property type="molecule type" value="Genomic_DNA"/>
</dbReference>
<evidence type="ECO:0000313" key="1">
    <source>
        <dbReference type="EMBL" id="CUX32982.1"/>
    </source>
</evidence>
<gene>
    <name evidence="1" type="ORF">AGR4C_Cc60025</name>
</gene>
<sequence length="80" mass="8660">MSGCSGHFAGRNGFVTFAVMQDLIRHPAAARLRGEKGFSAQGLGLAGYRLEAGMTEEWEEIFSRPVYISHPTRASGSCEP</sequence>
<dbReference type="Proteomes" id="UP000191897">
    <property type="component" value="Unassembled WGS sequence"/>
</dbReference>
<proteinExistence type="predicted"/>
<name>A0A1S7Q9B4_AGRTU</name>
<organism evidence="1 2">
    <name type="scientific">Agrobacterium tumefaciens str. Kerr 14</name>
    <dbReference type="NCBI Taxonomy" id="1183424"/>
    <lineage>
        <taxon>Bacteria</taxon>
        <taxon>Pseudomonadati</taxon>
        <taxon>Pseudomonadota</taxon>
        <taxon>Alphaproteobacteria</taxon>
        <taxon>Hyphomicrobiales</taxon>
        <taxon>Rhizobiaceae</taxon>
        <taxon>Rhizobium/Agrobacterium group</taxon>
        <taxon>Agrobacterium</taxon>
        <taxon>Agrobacterium tumefaciens complex</taxon>
    </lineage>
</organism>
<dbReference type="AlphaFoldDB" id="A0A1S7Q9B4"/>
<reference evidence="1 2" key="1">
    <citation type="submission" date="2016-01" db="EMBL/GenBank/DDBJ databases">
        <authorList>
            <person name="Oliw E.H."/>
        </authorList>
    </citation>
    <scope>NUCLEOTIDE SEQUENCE [LARGE SCALE GENOMIC DNA]</scope>
    <source>
        <strain evidence="1 2">Kerr 14</strain>
    </source>
</reference>